<proteinExistence type="predicted"/>
<organism evidence="1 2">
    <name type="scientific">Schistosoma margrebowiei</name>
    <dbReference type="NCBI Taxonomy" id="48269"/>
    <lineage>
        <taxon>Eukaryota</taxon>
        <taxon>Metazoa</taxon>
        <taxon>Spiralia</taxon>
        <taxon>Lophotrochozoa</taxon>
        <taxon>Platyhelminthes</taxon>
        <taxon>Trematoda</taxon>
        <taxon>Digenea</taxon>
        <taxon>Strigeidida</taxon>
        <taxon>Schistosomatoidea</taxon>
        <taxon>Schistosomatidae</taxon>
        <taxon>Schistosoma</taxon>
    </lineage>
</organism>
<gene>
    <name evidence="1" type="ORF">SMRZ_LOCUS16672</name>
</gene>
<dbReference type="AlphaFoldDB" id="A0A183MKU7"/>
<sequence length="224" mass="25233">MPVDTQQVTIQFLSRHQKASESPIDYLHSLQQVAVQALPRLDTMGREELIRPRFVEGLLPGPLKEHFLRNPPTDTSDVKRTTLRFLATDKLVNLSNAQSSSVTTVERATKSSGLDSCQTTMAVSDLPGRSAIRRQSNSRWNKQPAWGNYNGHQADCIYCKSFGRNARRCGHNRPRKPAPPSPVVTRVISSHWKLGRPKATTHTMLTEHFTPLREHGMDAISRLF</sequence>
<dbReference type="Proteomes" id="UP000277204">
    <property type="component" value="Unassembled WGS sequence"/>
</dbReference>
<reference evidence="1 2" key="1">
    <citation type="submission" date="2018-11" db="EMBL/GenBank/DDBJ databases">
        <authorList>
            <consortium name="Pathogen Informatics"/>
        </authorList>
    </citation>
    <scope>NUCLEOTIDE SEQUENCE [LARGE SCALE GENOMIC DNA]</scope>
    <source>
        <strain evidence="1 2">Zambia</strain>
    </source>
</reference>
<accession>A0A183MKU7</accession>
<dbReference type="STRING" id="48269.A0A183MKU7"/>
<dbReference type="EMBL" id="UZAI01017193">
    <property type="protein sequence ID" value="VDP21658.1"/>
    <property type="molecule type" value="Genomic_DNA"/>
</dbReference>
<evidence type="ECO:0000313" key="1">
    <source>
        <dbReference type="EMBL" id="VDP21658.1"/>
    </source>
</evidence>
<evidence type="ECO:0000313" key="2">
    <source>
        <dbReference type="Proteomes" id="UP000277204"/>
    </source>
</evidence>
<keyword evidence="2" id="KW-1185">Reference proteome</keyword>
<protein>
    <submittedName>
        <fullName evidence="1">Uncharacterized protein</fullName>
    </submittedName>
</protein>
<name>A0A183MKU7_9TREM</name>